<feature type="transmembrane region" description="Helical" evidence="2">
    <location>
        <begin position="314"/>
        <end position="331"/>
    </location>
</feature>
<keyword evidence="2" id="KW-0812">Transmembrane</keyword>
<feature type="region of interest" description="Disordered" evidence="1">
    <location>
        <begin position="375"/>
        <end position="395"/>
    </location>
</feature>
<feature type="transmembrane region" description="Helical" evidence="2">
    <location>
        <begin position="483"/>
        <end position="503"/>
    </location>
</feature>
<feature type="region of interest" description="Disordered" evidence="1">
    <location>
        <begin position="633"/>
        <end position="654"/>
    </location>
</feature>
<feature type="transmembrane region" description="Helical" evidence="2">
    <location>
        <begin position="211"/>
        <end position="230"/>
    </location>
</feature>
<feature type="transmembrane region" description="Helical" evidence="2">
    <location>
        <begin position="442"/>
        <end position="462"/>
    </location>
</feature>
<reference evidence="3 4" key="1">
    <citation type="submission" date="2017-05" db="EMBL/GenBank/DDBJ databases">
        <authorList>
            <person name="Varghese N."/>
            <person name="Submissions S."/>
        </authorList>
    </citation>
    <scope>NUCLEOTIDE SEQUENCE [LARGE SCALE GENOMIC DNA]</scope>
    <source>
        <strain evidence="3 4">DSM 25457</strain>
    </source>
</reference>
<keyword evidence="4" id="KW-1185">Reference proteome</keyword>
<organism evidence="3 4">
    <name type="scientific">Neorhodopirellula lusitana</name>
    <dbReference type="NCBI Taxonomy" id="445327"/>
    <lineage>
        <taxon>Bacteria</taxon>
        <taxon>Pseudomonadati</taxon>
        <taxon>Planctomycetota</taxon>
        <taxon>Planctomycetia</taxon>
        <taxon>Pirellulales</taxon>
        <taxon>Pirellulaceae</taxon>
        <taxon>Neorhodopirellula</taxon>
    </lineage>
</organism>
<evidence type="ECO:0000256" key="1">
    <source>
        <dbReference type="SAM" id="MobiDB-lite"/>
    </source>
</evidence>
<dbReference type="Proteomes" id="UP001158067">
    <property type="component" value="Unassembled WGS sequence"/>
</dbReference>
<name>A0ABY1PZA9_9BACT</name>
<feature type="transmembrane region" description="Helical" evidence="2">
    <location>
        <begin position="237"/>
        <end position="256"/>
    </location>
</feature>
<keyword evidence="2" id="KW-0472">Membrane</keyword>
<keyword evidence="2" id="KW-1133">Transmembrane helix</keyword>
<feature type="transmembrane region" description="Helical" evidence="2">
    <location>
        <begin position="659"/>
        <end position="681"/>
    </location>
</feature>
<dbReference type="EMBL" id="FXUG01000004">
    <property type="protein sequence ID" value="SMP53250.1"/>
    <property type="molecule type" value="Genomic_DNA"/>
</dbReference>
<feature type="compositionally biased region" description="Polar residues" evidence="1">
    <location>
        <begin position="867"/>
        <end position="888"/>
    </location>
</feature>
<feature type="transmembrane region" description="Helical" evidence="2">
    <location>
        <begin position="603"/>
        <end position="623"/>
    </location>
</feature>
<accession>A0ABY1PZA9</accession>
<evidence type="ECO:0000256" key="2">
    <source>
        <dbReference type="SAM" id="Phobius"/>
    </source>
</evidence>
<feature type="transmembrane region" description="Helical" evidence="2">
    <location>
        <begin position="563"/>
        <end position="583"/>
    </location>
</feature>
<proteinExistence type="predicted"/>
<feature type="transmembrane region" description="Helical" evidence="2">
    <location>
        <begin position="941"/>
        <end position="962"/>
    </location>
</feature>
<feature type="transmembrane region" description="Helical" evidence="2">
    <location>
        <begin position="523"/>
        <end position="543"/>
    </location>
</feature>
<comment type="caution">
    <text evidence="3">The sequence shown here is derived from an EMBL/GenBank/DDBJ whole genome shotgun (WGS) entry which is preliminary data.</text>
</comment>
<feature type="transmembrane region" description="Helical" evidence="2">
    <location>
        <begin position="343"/>
        <end position="363"/>
    </location>
</feature>
<feature type="region of interest" description="Disordered" evidence="1">
    <location>
        <begin position="867"/>
        <end position="911"/>
    </location>
</feature>
<sequence length="979" mass="108393">MAPEKSVLKKMGIEPKRFAEKSNHLGTNSPCSISSAKRYGPAKSATNVSLMLKWSPKWSNPPKTSSVAPNCSAAKPSANSYRRLPSRFNWRGLLHATVKACIGPASIGPFCVLILFASVLSGRDRLAFRDIGYFYTPLYQHVAKLCDAQAAESPLFSSGIKTLGPWGNFREAIWNPLDLTGMPLAGETTTAVFYPLRMLVYQLGLSAETAIGVYVALHLIIASLSAYWLARTQRCRPWAAAVAGITYPLSGTVLFLATNPPFLVSAAWLPLAIGPLLDRRQRIGQSGRSIARRSILVPAIAMAMMVLGGDPPTVLHLAIAVTVASFVRWLVDRPVRNQWRSSTLVKLAMSCLLASLLSAPQLAASIDWSSQSDRVASKESPTAESGRNGSSPVTSDSAMAFSFAPWRVVEWALPNFYGTPWPIHHRWDRIAWDAGIKRPETALWTPTVYGGGVLIVTMTWLFSTGSYQKVRRRTRRSRWKRQAGWATIALFGLIASLGAYGGLYGLMLDFVPGYSSLRYPSKWLPLVAIVFSLWSAQAVGFAFRHHRPRHTHPRQPPYRPLAIFVAAGLACVFVAWGVASLIPESPDTADRLWGPFQASLARRGAVVSIAHAMFFAVGLVGLLHWSRRNNSNQAEPAKDLEQTAPSHQKPAYQESRQPVSGVLILAVLWVAADMLVAHHGLVPRINRARETAQLPPTPDLTSPLRWMNTLPHAGVPSTWRQTSDADRMLQVESQWRAAWFGRWHLEHDQAKFNSLVSIRPAAIAQFWQQSKREVQAEPDRSTELWRGYREELGISGLIEQTSGQMHFRVLENDSVQQPDPAQQPDIASHRLTEPELLHFSSKTIYSRPVYQDGHWWAELIPAQQTLTEPTTSLSKAPTKSATPGTLNKSPIEPPKLPLQTSETKSSAAPPIPVPVRRSPIASQAITVPAGQWQVRWRYQPWWHAPALATGWAAWVLVGLFALGWRGFRFKGPCQLQRSK</sequence>
<evidence type="ECO:0000313" key="3">
    <source>
        <dbReference type="EMBL" id="SMP53250.1"/>
    </source>
</evidence>
<protein>
    <submittedName>
        <fullName evidence="3">Uncharacterized protein</fullName>
    </submittedName>
</protein>
<feature type="transmembrane region" description="Helical" evidence="2">
    <location>
        <begin position="92"/>
        <end position="120"/>
    </location>
</feature>
<evidence type="ECO:0000313" key="4">
    <source>
        <dbReference type="Proteomes" id="UP001158067"/>
    </source>
</evidence>
<gene>
    <name evidence="3" type="ORF">SAMN06265222_10486</name>
</gene>